<evidence type="ECO:0000313" key="2">
    <source>
        <dbReference type="Proteomes" id="UP000240259"/>
    </source>
</evidence>
<evidence type="ECO:0000313" key="1">
    <source>
        <dbReference type="EMBL" id="PTE12114.1"/>
    </source>
</evidence>
<reference evidence="1 2" key="1">
    <citation type="submission" date="2018-03" db="EMBL/GenBank/DDBJ databases">
        <title>Genome sequence of the symbiotic type strain Mesorhizobium helmanticense CSLC115NT isolated from Lotus corniculatus nodules.</title>
        <authorList>
            <person name="Sannazzaro A.I."/>
            <person name="Torres Tejerizo G.A."/>
            <person name="Dip D."/>
            <person name="Caballero M."/>
            <person name="Pistorio M."/>
            <person name="Estrella M.J."/>
        </authorList>
    </citation>
    <scope>NUCLEOTIDE SEQUENCE [LARGE SCALE GENOMIC DNA]</scope>
    <source>
        <strain evidence="1 2">CSLC115N</strain>
    </source>
</reference>
<dbReference type="Proteomes" id="UP000240259">
    <property type="component" value="Unassembled WGS sequence"/>
</dbReference>
<protein>
    <recommendedName>
        <fullName evidence="3">DUF1127 domain-containing protein</fullName>
    </recommendedName>
</protein>
<name>A0A2T4J2I2_9HYPH</name>
<gene>
    <name evidence="1" type="ORF">C9427_02105</name>
</gene>
<evidence type="ECO:0008006" key="3">
    <source>
        <dbReference type="Google" id="ProtNLM"/>
    </source>
</evidence>
<keyword evidence="2" id="KW-1185">Reference proteome</keyword>
<sequence length="65" mass="7256">MHSTIDCMGANVSIFKRLGRIGHALNRARIRKTTIQTLDSLPPEIQKDIGWAKSIPGADEIRLPF</sequence>
<organism evidence="1 2">
    <name type="scientific">Mesorhizobium helmanticense</name>
    <dbReference type="NCBI Taxonomy" id="1776423"/>
    <lineage>
        <taxon>Bacteria</taxon>
        <taxon>Pseudomonadati</taxon>
        <taxon>Pseudomonadota</taxon>
        <taxon>Alphaproteobacteria</taxon>
        <taxon>Hyphomicrobiales</taxon>
        <taxon>Phyllobacteriaceae</taxon>
        <taxon>Mesorhizobium</taxon>
    </lineage>
</organism>
<accession>A0A2T4J2I2</accession>
<comment type="caution">
    <text evidence="1">The sequence shown here is derived from an EMBL/GenBank/DDBJ whole genome shotgun (WGS) entry which is preliminary data.</text>
</comment>
<proteinExistence type="predicted"/>
<dbReference type="EMBL" id="PZJX01000004">
    <property type="protein sequence ID" value="PTE12114.1"/>
    <property type="molecule type" value="Genomic_DNA"/>
</dbReference>
<dbReference type="AlphaFoldDB" id="A0A2T4J2I2"/>